<evidence type="ECO:0000256" key="4">
    <source>
        <dbReference type="ARBA" id="ARBA00022490"/>
    </source>
</evidence>
<keyword evidence="7" id="KW-0966">Cell projection</keyword>
<feature type="compositionally biased region" description="Basic and acidic residues" evidence="8">
    <location>
        <begin position="75"/>
        <end position="84"/>
    </location>
</feature>
<dbReference type="GO" id="GO:0030992">
    <property type="term" value="C:intraciliary transport particle B"/>
    <property type="evidence" value="ECO:0007669"/>
    <property type="project" value="TreeGrafter"/>
</dbReference>
<dbReference type="GO" id="GO:0042073">
    <property type="term" value="P:intraciliary transport"/>
    <property type="evidence" value="ECO:0007669"/>
    <property type="project" value="InterPro"/>
</dbReference>
<feature type="compositionally biased region" description="Acidic residues" evidence="8">
    <location>
        <begin position="47"/>
        <end position="64"/>
    </location>
</feature>
<evidence type="ECO:0000256" key="3">
    <source>
        <dbReference type="ARBA" id="ARBA00017206"/>
    </source>
</evidence>
<dbReference type="PANTHER" id="PTHR13376:SF0">
    <property type="entry name" value="INTRAFLAGELLAR TRANSPORT PROTEIN 46 HOMOLOG"/>
    <property type="match status" value="1"/>
</dbReference>
<proteinExistence type="inferred from homology"/>
<comment type="caution">
    <text evidence="9">The sequence shown here is derived from an EMBL/GenBank/DDBJ whole genome shotgun (WGS) entry which is preliminary data.</text>
</comment>
<name>A0A2G8JXI9_STIJA</name>
<accession>A0A2G8JXI9</accession>
<evidence type="ECO:0000256" key="5">
    <source>
        <dbReference type="ARBA" id="ARBA00023069"/>
    </source>
</evidence>
<dbReference type="GO" id="GO:0060271">
    <property type="term" value="P:cilium assembly"/>
    <property type="evidence" value="ECO:0007669"/>
    <property type="project" value="TreeGrafter"/>
</dbReference>
<dbReference type="GO" id="GO:0031514">
    <property type="term" value="C:motile cilium"/>
    <property type="evidence" value="ECO:0007669"/>
    <property type="project" value="TreeGrafter"/>
</dbReference>
<dbReference type="AlphaFoldDB" id="A0A2G8JXI9"/>
<comment type="subcellular location">
    <subcellularLocation>
        <location evidence="1">Cytoplasm</location>
        <location evidence="1">Cytoskeleton</location>
        <location evidence="1">Cilium basal body</location>
    </subcellularLocation>
</comment>
<dbReference type="EMBL" id="MRZV01001124">
    <property type="protein sequence ID" value="PIK40440.1"/>
    <property type="molecule type" value="Genomic_DNA"/>
</dbReference>
<evidence type="ECO:0000256" key="8">
    <source>
        <dbReference type="SAM" id="MobiDB-lite"/>
    </source>
</evidence>
<keyword evidence="10" id="KW-1185">Reference proteome</keyword>
<feature type="region of interest" description="Disordered" evidence="8">
    <location>
        <begin position="21"/>
        <end position="84"/>
    </location>
</feature>
<reference evidence="9 10" key="1">
    <citation type="journal article" date="2017" name="PLoS Biol.">
        <title>The sea cucumber genome provides insights into morphological evolution and visceral regeneration.</title>
        <authorList>
            <person name="Zhang X."/>
            <person name="Sun L."/>
            <person name="Yuan J."/>
            <person name="Sun Y."/>
            <person name="Gao Y."/>
            <person name="Zhang L."/>
            <person name="Li S."/>
            <person name="Dai H."/>
            <person name="Hamel J.F."/>
            <person name="Liu C."/>
            <person name="Yu Y."/>
            <person name="Liu S."/>
            <person name="Lin W."/>
            <person name="Guo K."/>
            <person name="Jin S."/>
            <person name="Xu P."/>
            <person name="Storey K.B."/>
            <person name="Huan P."/>
            <person name="Zhang T."/>
            <person name="Zhou Y."/>
            <person name="Zhang J."/>
            <person name="Lin C."/>
            <person name="Li X."/>
            <person name="Xing L."/>
            <person name="Huo D."/>
            <person name="Sun M."/>
            <person name="Wang L."/>
            <person name="Mercier A."/>
            <person name="Li F."/>
            <person name="Yang H."/>
            <person name="Xiang J."/>
        </authorList>
    </citation>
    <scope>NUCLEOTIDE SEQUENCE [LARGE SCALE GENOMIC DNA]</scope>
    <source>
        <strain evidence="9">Shaxun</strain>
        <tissue evidence="9">Muscle</tissue>
    </source>
</reference>
<dbReference type="GO" id="GO:0005815">
    <property type="term" value="C:microtubule organizing center"/>
    <property type="evidence" value="ECO:0007669"/>
    <property type="project" value="TreeGrafter"/>
</dbReference>
<dbReference type="InterPro" id="IPR022088">
    <property type="entry name" value="Intraflagellar_transp_cmplxB"/>
</dbReference>
<dbReference type="PANTHER" id="PTHR13376">
    <property type="entry name" value="INTRAFLAGELLAR TRANSPORT PROTEIN 46 HOMOLOG"/>
    <property type="match status" value="1"/>
</dbReference>
<gene>
    <name evidence="9" type="ORF">BSL78_22723</name>
</gene>
<sequence length="200" mass="22314">MYSLRAKFRHLEDTIQMLGSSKSGNYRKLQQRSPGRGHEEVDGQDVVVEDTSDSGSDENNDSFSDDSQLGPVKYQRHDEEDRMPGDIAVTGQTKEKKLMLIMLIITYDLVECDSHPEIKELLQHVSHHTQENIELQCVTNPLTEFSAAVGDVDEAKKIEKQDEKNSTLGLIVLDEPSALQSSPTAISSELNAFPAALITW</sequence>
<evidence type="ECO:0000256" key="7">
    <source>
        <dbReference type="ARBA" id="ARBA00023273"/>
    </source>
</evidence>
<evidence type="ECO:0000256" key="2">
    <source>
        <dbReference type="ARBA" id="ARBA00007700"/>
    </source>
</evidence>
<dbReference type="STRING" id="307972.A0A2G8JXI9"/>
<keyword evidence="6" id="KW-0206">Cytoskeleton</keyword>
<keyword evidence="4" id="KW-0963">Cytoplasm</keyword>
<evidence type="ECO:0000256" key="6">
    <source>
        <dbReference type="ARBA" id="ARBA00023212"/>
    </source>
</evidence>
<protein>
    <recommendedName>
        <fullName evidence="3">Intraflagellar transport protein 46 homolog</fullName>
    </recommendedName>
</protein>
<comment type="similarity">
    <text evidence="2">Belongs to the IFT46 family.</text>
</comment>
<dbReference type="Proteomes" id="UP000230750">
    <property type="component" value="Unassembled WGS sequence"/>
</dbReference>
<organism evidence="9 10">
    <name type="scientific">Stichopus japonicus</name>
    <name type="common">Sea cucumber</name>
    <dbReference type="NCBI Taxonomy" id="307972"/>
    <lineage>
        <taxon>Eukaryota</taxon>
        <taxon>Metazoa</taxon>
        <taxon>Echinodermata</taxon>
        <taxon>Eleutherozoa</taxon>
        <taxon>Echinozoa</taxon>
        <taxon>Holothuroidea</taxon>
        <taxon>Aspidochirotacea</taxon>
        <taxon>Aspidochirotida</taxon>
        <taxon>Stichopodidae</taxon>
        <taxon>Apostichopus</taxon>
    </lineage>
</organism>
<dbReference type="Pfam" id="PF12317">
    <property type="entry name" value="IFT46_B_C"/>
    <property type="match status" value="1"/>
</dbReference>
<evidence type="ECO:0000313" key="10">
    <source>
        <dbReference type="Proteomes" id="UP000230750"/>
    </source>
</evidence>
<evidence type="ECO:0000256" key="1">
    <source>
        <dbReference type="ARBA" id="ARBA00004120"/>
    </source>
</evidence>
<evidence type="ECO:0000313" key="9">
    <source>
        <dbReference type="EMBL" id="PIK40440.1"/>
    </source>
</evidence>
<keyword evidence="5" id="KW-0969">Cilium</keyword>